<dbReference type="GO" id="GO:0000725">
    <property type="term" value="P:recombinational repair"/>
    <property type="evidence" value="ECO:0007669"/>
    <property type="project" value="TreeGrafter"/>
</dbReference>
<feature type="domain" description="UvrD-like helicase ATP-binding" evidence="13">
    <location>
        <begin position="7"/>
        <end position="290"/>
    </location>
</feature>
<feature type="compositionally biased region" description="Acidic residues" evidence="12">
    <location>
        <begin position="546"/>
        <end position="556"/>
    </location>
</feature>
<feature type="region of interest" description="Disordered" evidence="12">
    <location>
        <begin position="540"/>
        <end position="559"/>
    </location>
</feature>
<feature type="region of interest" description="Disordered" evidence="12">
    <location>
        <begin position="785"/>
        <end position="821"/>
    </location>
</feature>
<evidence type="ECO:0000256" key="6">
    <source>
        <dbReference type="ARBA" id="ARBA00023125"/>
    </source>
</evidence>
<dbReference type="InterPro" id="IPR014017">
    <property type="entry name" value="DNA_helicase_UvrD-like_C"/>
</dbReference>
<dbReference type="GO" id="GO:0005524">
    <property type="term" value="F:ATP binding"/>
    <property type="evidence" value="ECO:0007669"/>
    <property type="project" value="UniProtKB-UniRule"/>
</dbReference>
<dbReference type="AlphaFoldDB" id="A0A068SFT9"/>
<dbReference type="STRING" id="1263082.A0A068SFT9"/>
<dbReference type="Proteomes" id="UP000027586">
    <property type="component" value="Unassembled WGS sequence"/>
</dbReference>
<comment type="caution">
    <text evidence="15">The sequence shown here is derived from an EMBL/GenBank/DDBJ whole genome shotgun (WGS) entry which is preliminary data.</text>
</comment>
<dbReference type="InterPro" id="IPR014016">
    <property type="entry name" value="UvrD-like_ATP-bd"/>
</dbReference>
<dbReference type="EC" id="5.6.2.4" evidence="9"/>
<dbReference type="GO" id="GO:0016787">
    <property type="term" value="F:hydrolase activity"/>
    <property type="evidence" value="ECO:0007669"/>
    <property type="project" value="UniProtKB-UniRule"/>
</dbReference>
<dbReference type="InterPro" id="IPR027417">
    <property type="entry name" value="P-loop_NTPase"/>
</dbReference>
<dbReference type="PANTHER" id="PTHR11070">
    <property type="entry name" value="UVRD / RECB / PCRA DNA HELICASE FAMILY MEMBER"/>
    <property type="match status" value="1"/>
</dbReference>
<dbReference type="Gene3D" id="3.40.50.300">
    <property type="entry name" value="P-loop containing nucleotide triphosphate hydrolases"/>
    <property type="match status" value="3"/>
</dbReference>
<comment type="similarity">
    <text evidence="1">Belongs to the helicase family. UvrD subfamily.</text>
</comment>
<evidence type="ECO:0000313" key="16">
    <source>
        <dbReference type="Proteomes" id="UP000027586"/>
    </source>
</evidence>
<comment type="catalytic activity">
    <reaction evidence="8">
        <text>Couples ATP hydrolysis with the unwinding of duplex DNA by translocating in the 3'-5' direction.</text>
        <dbReference type="EC" id="5.6.2.4"/>
    </reaction>
</comment>
<evidence type="ECO:0000256" key="9">
    <source>
        <dbReference type="ARBA" id="ARBA00034808"/>
    </source>
</evidence>
<evidence type="ECO:0000256" key="10">
    <source>
        <dbReference type="ARBA" id="ARBA00048988"/>
    </source>
</evidence>
<evidence type="ECO:0000256" key="7">
    <source>
        <dbReference type="ARBA" id="ARBA00023235"/>
    </source>
</evidence>
<protein>
    <recommendedName>
        <fullName evidence="9">DNA 3'-5' helicase</fullName>
        <ecNumber evidence="9">5.6.2.4</ecNumber>
    </recommendedName>
</protein>
<dbReference type="Gene3D" id="1.10.10.160">
    <property type="match status" value="1"/>
</dbReference>
<feature type="domain" description="UvrD-like helicase C-terminal" evidence="14">
    <location>
        <begin position="291"/>
        <end position="613"/>
    </location>
</feature>
<keyword evidence="2 11" id="KW-0547">Nucleotide-binding</keyword>
<comment type="catalytic activity">
    <reaction evidence="10">
        <text>ATP + H2O = ADP + phosphate + H(+)</text>
        <dbReference type="Rhea" id="RHEA:13065"/>
        <dbReference type="ChEBI" id="CHEBI:15377"/>
        <dbReference type="ChEBI" id="CHEBI:15378"/>
        <dbReference type="ChEBI" id="CHEBI:30616"/>
        <dbReference type="ChEBI" id="CHEBI:43474"/>
        <dbReference type="ChEBI" id="CHEBI:456216"/>
        <dbReference type="EC" id="5.6.2.4"/>
    </reaction>
</comment>
<keyword evidence="6" id="KW-0238">DNA-binding</keyword>
<feature type="binding site" evidence="11">
    <location>
        <begin position="28"/>
        <end position="35"/>
    </location>
    <ligand>
        <name>ATP</name>
        <dbReference type="ChEBI" id="CHEBI:30616"/>
    </ligand>
</feature>
<dbReference type="GO" id="GO:0005634">
    <property type="term" value="C:nucleus"/>
    <property type="evidence" value="ECO:0007669"/>
    <property type="project" value="TreeGrafter"/>
</dbReference>
<sequence>MESSFMKKLNPAQLEAVSADTRALQILAGPGSGKTRVLTSRVAWLVLEKHVDPRQIVVVTFTNKAAREMKTRLESNELLGRELSEQLLMGTFHSICARILRQHAGLINVKNNFTIADPDLSKHTIRKLIKELKELSSFAKQKMKADAFYNEFSTSKNKGIEVNEYVAMNQGDFKKRDYCVMFPAYEKRMKEDNIVDFDNLLLYGRELLKRFPHLFKSYSHVLVDEFQDTNVVQYDIIKYMAGEDKGLTVVGDPDQSIFGWRSADRENFYKMQADFPGTMVKNLEENYRSTKSILSAAFQVINLDKERIAKSLFTGNADGVPISLLRMTSDTLEAHSVADEVKRVVEYSGGLISYKDIAILVRMNFMTRSIEQALNAIGIPYIVVGGVKFFERAEVKDILAYLRFFYNPNDTEAFERIIHKPRRGVGEVTLDKMQQLSRRNGWNVIKVLRELTANKPSPDLNMTVTSKVKQNLREFLALFEDIRGLMKEKAPVSQMLQYIIDAIEYEKYLTSQHPDKDGESRWGNVGELITFAKSAFDPPKVNVSEDGQEVQEGGELDQDRGHALEDRLSSGFLVNQDRVSAFLEATTLAGNSQEHDEADHGKVTITTMHSAKGLEWPCVFVMGCEGGIIPHPRADEMEECRLLYVAMTRAKAFLYCTHALERSSWGNLNKTNITTFLEKLPKDVYVHKTPDWNKESRTWVSKVLRLEAPVEDGLKDSPGAEVWAVKENEKLGWGGEYCSDEDEFEYSGTGSYNRWNGYGGRASFPSTRRKKPVFTSSIPTSAISSQPYSTFTSAGSVKEQDRKRGMSTPRTTKRIKSESTL</sequence>
<keyword evidence="7" id="KW-0413">Isomerase</keyword>
<evidence type="ECO:0000256" key="5">
    <source>
        <dbReference type="ARBA" id="ARBA00022840"/>
    </source>
</evidence>
<dbReference type="GO" id="GO:0003677">
    <property type="term" value="F:DNA binding"/>
    <property type="evidence" value="ECO:0007669"/>
    <property type="project" value="UniProtKB-KW"/>
</dbReference>
<evidence type="ECO:0000256" key="12">
    <source>
        <dbReference type="SAM" id="MobiDB-lite"/>
    </source>
</evidence>
<evidence type="ECO:0000256" key="2">
    <source>
        <dbReference type="ARBA" id="ARBA00022741"/>
    </source>
</evidence>
<dbReference type="EMBL" id="CBTN010000102">
    <property type="protein sequence ID" value="CDH60692.1"/>
    <property type="molecule type" value="Genomic_DNA"/>
</dbReference>
<organism evidence="15 16">
    <name type="scientific">Lichtheimia corymbifera JMRC:FSU:9682</name>
    <dbReference type="NCBI Taxonomy" id="1263082"/>
    <lineage>
        <taxon>Eukaryota</taxon>
        <taxon>Fungi</taxon>
        <taxon>Fungi incertae sedis</taxon>
        <taxon>Mucoromycota</taxon>
        <taxon>Mucoromycotina</taxon>
        <taxon>Mucoromycetes</taxon>
        <taxon>Mucorales</taxon>
        <taxon>Lichtheimiaceae</taxon>
        <taxon>Lichtheimia</taxon>
    </lineage>
</organism>
<evidence type="ECO:0000259" key="13">
    <source>
        <dbReference type="PROSITE" id="PS51198"/>
    </source>
</evidence>
<keyword evidence="4 11" id="KW-0347">Helicase</keyword>
<dbReference type="Pfam" id="PF13361">
    <property type="entry name" value="UvrD_C"/>
    <property type="match status" value="1"/>
</dbReference>
<dbReference type="CDD" id="cd17932">
    <property type="entry name" value="DEXQc_UvrD"/>
    <property type="match status" value="1"/>
</dbReference>
<dbReference type="GO" id="GO:0043138">
    <property type="term" value="F:3'-5' DNA helicase activity"/>
    <property type="evidence" value="ECO:0007669"/>
    <property type="project" value="UniProtKB-EC"/>
</dbReference>
<dbReference type="InterPro" id="IPR013986">
    <property type="entry name" value="DExx_box_DNA_helicase_dom_sf"/>
</dbReference>
<dbReference type="SUPFAM" id="SSF52540">
    <property type="entry name" value="P-loop containing nucleoside triphosphate hydrolases"/>
    <property type="match status" value="1"/>
</dbReference>
<dbReference type="PROSITE" id="PS51198">
    <property type="entry name" value="UVRD_HELICASE_ATP_BIND"/>
    <property type="match status" value="1"/>
</dbReference>
<evidence type="ECO:0000259" key="14">
    <source>
        <dbReference type="PROSITE" id="PS51217"/>
    </source>
</evidence>
<keyword evidence="16" id="KW-1185">Reference proteome</keyword>
<dbReference type="InterPro" id="IPR000212">
    <property type="entry name" value="DNA_helicase_UvrD/REP"/>
</dbReference>
<evidence type="ECO:0000256" key="4">
    <source>
        <dbReference type="ARBA" id="ARBA00022806"/>
    </source>
</evidence>
<evidence type="ECO:0000313" key="15">
    <source>
        <dbReference type="EMBL" id="CDH60692.1"/>
    </source>
</evidence>
<evidence type="ECO:0000256" key="11">
    <source>
        <dbReference type="PROSITE-ProRule" id="PRU00560"/>
    </source>
</evidence>
<dbReference type="Pfam" id="PF00580">
    <property type="entry name" value="UvrD-helicase"/>
    <property type="match status" value="1"/>
</dbReference>
<accession>A0A068SFT9</accession>
<dbReference type="PANTHER" id="PTHR11070:SF2">
    <property type="entry name" value="ATP-DEPENDENT DNA HELICASE SRS2"/>
    <property type="match status" value="1"/>
</dbReference>
<feature type="compositionally biased region" description="Polar residues" evidence="12">
    <location>
        <begin position="785"/>
        <end position="795"/>
    </location>
</feature>
<evidence type="ECO:0000256" key="1">
    <source>
        <dbReference type="ARBA" id="ARBA00009922"/>
    </source>
</evidence>
<dbReference type="PROSITE" id="PS51217">
    <property type="entry name" value="UVRD_HELICASE_CTER"/>
    <property type="match status" value="1"/>
</dbReference>
<proteinExistence type="inferred from homology"/>
<dbReference type="Gene3D" id="1.10.486.10">
    <property type="entry name" value="PCRA, domain 4"/>
    <property type="match status" value="1"/>
</dbReference>
<name>A0A068SFT9_9FUNG</name>
<gene>
    <name evidence="15" type="ORF">LCOR_11473.1</name>
</gene>
<keyword evidence="5 11" id="KW-0067">ATP-binding</keyword>
<reference evidence="15" key="1">
    <citation type="submission" date="2013-08" db="EMBL/GenBank/DDBJ databases">
        <title>Gene expansion shapes genome architecture in the human pathogen Lichtheimia corymbifera: an evolutionary genomics analysis in the ancient terrestrial Mucorales (Mucoromycotina).</title>
        <authorList>
            <person name="Schwartze V.U."/>
            <person name="Winter S."/>
            <person name="Shelest E."/>
            <person name="Marcet-Houben M."/>
            <person name="Horn F."/>
            <person name="Wehner S."/>
            <person name="Hoffmann K."/>
            <person name="Riege K."/>
            <person name="Sammeth M."/>
            <person name="Nowrousian M."/>
            <person name="Valiante V."/>
            <person name="Linde J."/>
            <person name="Jacobsen I.D."/>
            <person name="Marz M."/>
            <person name="Brakhage A.A."/>
            <person name="Gabaldon T."/>
            <person name="Bocker S."/>
            <person name="Voigt K."/>
        </authorList>
    </citation>
    <scope>NUCLEOTIDE SEQUENCE [LARGE SCALE GENOMIC DNA]</scope>
    <source>
        <strain evidence="15">FSU 9682</strain>
    </source>
</reference>
<evidence type="ECO:0000256" key="3">
    <source>
        <dbReference type="ARBA" id="ARBA00022801"/>
    </source>
</evidence>
<keyword evidence="3 11" id="KW-0378">Hydrolase</keyword>
<dbReference type="OrthoDB" id="1470711at2759"/>
<dbReference type="VEuPathDB" id="FungiDB:LCOR_11473.1"/>
<evidence type="ECO:0000256" key="8">
    <source>
        <dbReference type="ARBA" id="ARBA00034617"/>
    </source>
</evidence>